<reference evidence="5 6" key="1">
    <citation type="submission" date="2020-11" db="EMBL/GenBank/DDBJ databases">
        <title>Description of Pontivivens ytuae sp. nov. isolated from deep sea sediment of Mariana Trench.</title>
        <authorList>
            <person name="Wang Z."/>
            <person name="Sun Q.-L."/>
            <person name="Xu X.-D."/>
            <person name="Tang Y.-Z."/>
            <person name="Zhang J."/>
        </authorList>
    </citation>
    <scope>NUCLEOTIDE SEQUENCE [LARGE SCALE GENOMIC DNA]</scope>
    <source>
        <strain evidence="5 6">MT2928</strain>
    </source>
</reference>
<organism evidence="5 6">
    <name type="scientific">Pontivivens ytuae</name>
    <dbReference type="NCBI Taxonomy" id="2789856"/>
    <lineage>
        <taxon>Bacteria</taxon>
        <taxon>Pseudomonadati</taxon>
        <taxon>Pseudomonadota</taxon>
        <taxon>Alphaproteobacteria</taxon>
        <taxon>Rhodobacterales</taxon>
        <taxon>Paracoccaceae</taxon>
        <taxon>Pontivivens</taxon>
    </lineage>
</organism>
<dbReference type="GO" id="GO:0006935">
    <property type="term" value="P:chemotaxis"/>
    <property type="evidence" value="ECO:0007669"/>
    <property type="project" value="UniProtKB-KW"/>
</dbReference>
<dbReference type="PROSITE" id="PS50111">
    <property type="entry name" value="CHEMOTAXIS_TRANSDUC_2"/>
    <property type="match status" value="1"/>
</dbReference>
<dbReference type="GO" id="GO:0004888">
    <property type="term" value="F:transmembrane signaling receptor activity"/>
    <property type="evidence" value="ECO:0007669"/>
    <property type="project" value="InterPro"/>
</dbReference>
<evidence type="ECO:0000313" key="6">
    <source>
        <dbReference type="Proteomes" id="UP000594800"/>
    </source>
</evidence>
<dbReference type="RefSeq" id="WP_196102640.1">
    <property type="nucleotide sequence ID" value="NZ_CP064942.1"/>
</dbReference>
<dbReference type="EMBL" id="CP064942">
    <property type="protein sequence ID" value="QPH53431.1"/>
    <property type="molecule type" value="Genomic_DNA"/>
</dbReference>
<dbReference type="GO" id="GO:0007165">
    <property type="term" value="P:signal transduction"/>
    <property type="evidence" value="ECO:0007669"/>
    <property type="project" value="UniProtKB-KW"/>
</dbReference>
<dbReference type="PANTHER" id="PTHR43531">
    <property type="entry name" value="PROTEIN ICFG"/>
    <property type="match status" value="1"/>
</dbReference>
<evidence type="ECO:0000259" key="4">
    <source>
        <dbReference type="PROSITE" id="PS50111"/>
    </source>
</evidence>
<dbReference type="InterPro" id="IPR051310">
    <property type="entry name" value="MCP_chemotaxis"/>
</dbReference>
<dbReference type="KEGG" id="poz:I0K15_16830"/>
<dbReference type="InterPro" id="IPR004089">
    <property type="entry name" value="MCPsignal_dom"/>
</dbReference>
<dbReference type="InterPro" id="IPR004090">
    <property type="entry name" value="Chemotax_Me-accpt_rcpt"/>
</dbReference>
<keyword evidence="6" id="KW-1185">Reference proteome</keyword>
<evidence type="ECO:0000256" key="1">
    <source>
        <dbReference type="ARBA" id="ARBA00022500"/>
    </source>
</evidence>
<comment type="similarity">
    <text evidence="2">Belongs to the methyl-accepting chemotaxis (MCP) protein family.</text>
</comment>
<feature type="domain" description="Methyl-accepting transducer" evidence="4">
    <location>
        <begin position="187"/>
        <end position="250"/>
    </location>
</feature>
<evidence type="ECO:0000313" key="5">
    <source>
        <dbReference type="EMBL" id="QPH53431.1"/>
    </source>
</evidence>
<dbReference type="Pfam" id="PF00015">
    <property type="entry name" value="MCPsignal"/>
    <property type="match status" value="1"/>
</dbReference>
<dbReference type="Gene3D" id="1.10.287.950">
    <property type="entry name" value="Methyl-accepting chemotaxis protein"/>
    <property type="match status" value="1"/>
</dbReference>
<dbReference type="GO" id="GO:0005886">
    <property type="term" value="C:plasma membrane"/>
    <property type="evidence" value="ECO:0007669"/>
    <property type="project" value="TreeGrafter"/>
</dbReference>
<protein>
    <recommendedName>
        <fullName evidence="4">Methyl-accepting transducer domain-containing protein</fullName>
    </recommendedName>
</protein>
<dbReference type="Proteomes" id="UP000594800">
    <property type="component" value="Chromosome"/>
</dbReference>
<sequence>MTDYRPTFETEISPDLFRSDDPAAAMRAVAALPIMVRTQILRILMFLGGVILTEDREIRDGSFAAMKLAFEGVDNALDILSGWQSRRDLNPEARQVLATVMADHAGSLNAPRELRGRAERMAERALRGDRPTSAEYDALLRWTYSSFHPEMLALSSRMKEAGDAMRRSREDAAHEARHRAVDARDRIDTIARTVRLISLNARVEAARAGAAGRAFGVIADEIKSLSEQTEKVSAEIGTSVDEIMANFRIV</sequence>
<evidence type="ECO:0000256" key="3">
    <source>
        <dbReference type="PROSITE-ProRule" id="PRU00284"/>
    </source>
</evidence>
<gene>
    <name evidence="5" type="ORF">I0K15_16830</name>
</gene>
<dbReference type="SUPFAM" id="SSF58104">
    <property type="entry name" value="Methyl-accepting chemotaxis protein (MCP) signaling domain"/>
    <property type="match status" value="1"/>
</dbReference>
<dbReference type="AlphaFoldDB" id="A0A7S9LQH3"/>
<keyword evidence="1" id="KW-0145">Chemotaxis</keyword>
<dbReference type="PRINTS" id="PR00260">
    <property type="entry name" value="CHEMTRNSDUCR"/>
</dbReference>
<proteinExistence type="inferred from homology"/>
<dbReference type="PANTHER" id="PTHR43531:SF11">
    <property type="entry name" value="METHYL-ACCEPTING CHEMOTAXIS PROTEIN 3"/>
    <property type="match status" value="1"/>
</dbReference>
<keyword evidence="3" id="KW-0807">Transducer</keyword>
<accession>A0A7S9LQH3</accession>
<name>A0A7S9LQH3_9RHOB</name>
<evidence type="ECO:0000256" key="2">
    <source>
        <dbReference type="ARBA" id="ARBA00029447"/>
    </source>
</evidence>